<organism evidence="3">
    <name type="scientific">Micromonas pusilla (strain CCMP1545)</name>
    <name type="common">Picoplanktonic green alga</name>
    <dbReference type="NCBI Taxonomy" id="564608"/>
    <lineage>
        <taxon>Eukaryota</taxon>
        <taxon>Viridiplantae</taxon>
        <taxon>Chlorophyta</taxon>
        <taxon>Mamiellophyceae</taxon>
        <taxon>Mamiellales</taxon>
        <taxon>Mamiellaceae</taxon>
        <taxon>Micromonas</taxon>
    </lineage>
</organism>
<feature type="domain" description="DUF6816" evidence="1">
    <location>
        <begin position="92"/>
        <end position="297"/>
    </location>
</feature>
<keyword evidence="3" id="KW-1185">Reference proteome</keyword>
<dbReference type="eggNOG" id="ENOG502S6QT">
    <property type="taxonomic scope" value="Eukaryota"/>
</dbReference>
<evidence type="ECO:0000313" key="3">
    <source>
        <dbReference type="Proteomes" id="UP000001876"/>
    </source>
</evidence>
<dbReference type="OrthoDB" id="195555at2759"/>
<dbReference type="InterPro" id="IPR049213">
    <property type="entry name" value="DUF6816"/>
</dbReference>
<sequence>MSALAGAPTPATTAKARVAPRARVSRARAFVARDGADYDFDRRAALLAGGLLASTLALPEPAALAASTSLAERVERRDLSKPVFNKARPGPTRFPDWLEGTWRCTSTFEGFDFPSKNINKNALLKEPTVPGFQKMSLVYVPDVGTSDVEYLVRFVRANDGDGGVCEDRVFNLKSIVDAYLKRPDAVEAVEYDAASDANRVTVRLAPGVSNNAERIELFSNARESETRASDGTFFAAEALRQVTLGYSKDYNKARVVNTDYQHVWSYTPTYESDGSIRRVRCALSTAGYIQPSDAMRLTAMPNLGGGAPVPSMGNMGNASFEPAVLYSHTIVMERV</sequence>
<reference evidence="2 3" key="1">
    <citation type="journal article" date="2009" name="Science">
        <title>Green evolution and dynamic adaptations revealed by genomes of the marine picoeukaryotes Micromonas.</title>
        <authorList>
            <person name="Worden A.Z."/>
            <person name="Lee J.H."/>
            <person name="Mock T."/>
            <person name="Rouze P."/>
            <person name="Simmons M.P."/>
            <person name="Aerts A.L."/>
            <person name="Allen A.E."/>
            <person name="Cuvelier M.L."/>
            <person name="Derelle E."/>
            <person name="Everett M.V."/>
            <person name="Foulon E."/>
            <person name="Grimwood J."/>
            <person name="Gundlach H."/>
            <person name="Henrissat B."/>
            <person name="Napoli C."/>
            <person name="McDonald S.M."/>
            <person name="Parker M.S."/>
            <person name="Rombauts S."/>
            <person name="Salamov A."/>
            <person name="Von Dassow P."/>
            <person name="Badger J.H."/>
            <person name="Coutinho P.M."/>
            <person name="Demir E."/>
            <person name="Dubchak I."/>
            <person name="Gentemann C."/>
            <person name="Eikrem W."/>
            <person name="Gready J.E."/>
            <person name="John U."/>
            <person name="Lanier W."/>
            <person name="Lindquist E.A."/>
            <person name="Lucas S."/>
            <person name="Mayer K.F."/>
            <person name="Moreau H."/>
            <person name="Not F."/>
            <person name="Otillar R."/>
            <person name="Panaud O."/>
            <person name="Pangilinan J."/>
            <person name="Paulsen I."/>
            <person name="Piegu B."/>
            <person name="Poliakov A."/>
            <person name="Robbens S."/>
            <person name="Schmutz J."/>
            <person name="Toulza E."/>
            <person name="Wyss T."/>
            <person name="Zelensky A."/>
            <person name="Zhou K."/>
            <person name="Armbrust E.V."/>
            <person name="Bhattacharya D."/>
            <person name="Goodenough U.W."/>
            <person name="Van de Peer Y."/>
            <person name="Grigoriev I.V."/>
        </authorList>
    </citation>
    <scope>NUCLEOTIDE SEQUENCE [LARGE SCALE GENOMIC DNA]</scope>
    <source>
        <strain evidence="2 3">CCMP1545</strain>
    </source>
</reference>
<proteinExistence type="predicted"/>
<dbReference type="KEGG" id="mpp:MICPUCDRAFT_56248"/>
<dbReference type="Proteomes" id="UP000001876">
    <property type="component" value="Unassembled WGS sequence"/>
</dbReference>
<evidence type="ECO:0000313" key="2">
    <source>
        <dbReference type="EMBL" id="EEH58455.1"/>
    </source>
</evidence>
<name>C1MLR9_MICPC</name>
<dbReference type="AlphaFoldDB" id="C1MLR9"/>
<dbReference type="Pfam" id="PF20670">
    <property type="entry name" value="DUF6816"/>
    <property type="match status" value="1"/>
</dbReference>
<accession>C1MLR9</accession>
<evidence type="ECO:0000259" key="1">
    <source>
        <dbReference type="Pfam" id="PF20670"/>
    </source>
</evidence>
<protein>
    <submittedName>
        <fullName evidence="2">Predicted protein</fullName>
    </submittedName>
</protein>
<dbReference type="RefSeq" id="XP_003056810.1">
    <property type="nucleotide sequence ID" value="XM_003056764.1"/>
</dbReference>
<dbReference type="GeneID" id="9682709"/>
<gene>
    <name evidence="2" type="ORF">MICPUCDRAFT_56248</name>
</gene>
<dbReference type="EMBL" id="GG663737">
    <property type="protein sequence ID" value="EEH58455.1"/>
    <property type="molecule type" value="Genomic_DNA"/>
</dbReference>
<dbReference type="OMA" id="FCNARES"/>